<dbReference type="SMART" id="SM00086">
    <property type="entry name" value="PAC"/>
    <property type="match status" value="5"/>
</dbReference>
<accession>A0A0K1PJW3</accession>
<dbReference type="Gene3D" id="3.30.565.10">
    <property type="entry name" value="Histidine kinase-like ATPase, C-terminal domain"/>
    <property type="match status" value="1"/>
</dbReference>
<dbReference type="NCBIfam" id="TIGR00229">
    <property type="entry name" value="sensory_box"/>
    <property type="match status" value="5"/>
</dbReference>
<dbReference type="Pfam" id="PF01627">
    <property type="entry name" value="Hpt"/>
    <property type="match status" value="1"/>
</dbReference>
<evidence type="ECO:0000256" key="2">
    <source>
        <dbReference type="ARBA" id="ARBA00004496"/>
    </source>
</evidence>
<dbReference type="GO" id="GO:0005737">
    <property type="term" value="C:cytoplasm"/>
    <property type="evidence" value="ECO:0007669"/>
    <property type="project" value="UniProtKB-SubCell"/>
</dbReference>
<feature type="domain" description="PAS" evidence="22">
    <location>
        <begin position="4"/>
        <end position="74"/>
    </location>
</feature>
<dbReference type="CDD" id="cd17546">
    <property type="entry name" value="REC_hyHK_CKI1_RcsC-like"/>
    <property type="match status" value="2"/>
</dbReference>
<dbReference type="InterPro" id="IPR000014">
    <property type="entry name" value="PAS"/>
</dbReference>
<feature type="domain" description="PAC" evidence="23">
    <location>
        <begin position="215"/>
        <end position="268"/>
    </location>
</feature>
<keyword evidence="13" id="KW-1133">Transmembrane helix</keyword>
<protein>
    <recommendedName>
        <fullName evidence="17">Sensory/regulatory protein RpfC</fullName>
        <ecNumber evidence="4">2.7.13.3</ecNumber>
    </recommendedName>
</protein>
<dbReference type="Gene3D" id="1.20.120.160">
    <property type="entry name" value="HPT domain"/>
    <property type="match status" value="1"/>
</dbReference>
<dbReference type="SMART" id="SM00388">
    <property type="entry name" value="HisKA"/>
    <property type="match status" value="1"/>
</dbReference>
<dbReference type="FunFam" id="3.30.450.20:FF:000099">
    <property type="entry name" value="Sensory box sensor histidine kinase"/>
    <property type="match status" value="2"/>
</dbReference>
<keyword evidence="5" id="KW-1003">Cell membrane</keyword>
<evidence type="ECO:0000259" key="23">
    <source>
        <dbReference type="PROSITE" id="PS50113"/>
    </source>
</evidence>
<evidence type="ECO:0000256" key="19">
    <source>
        <dbReference type="SAM" id="Coils"/>
    </source>
</evidence>
<dbReference type="GO" id="GO:0000155">
    <property type="term" value="F:phosphorelay sensor kinase activity"/>
    <property type="evidence" value="ECO:0007669"/>
    <property type="project" value="InterPro"/>
</dbReference>
<dbReference type="GO" id="GO:0005886">
    <property type="term" value="C:plasma membrane"/>
    <property type="evidence" value="ECO:0007669"/>
    <property type="project" value="UniProtKB-SubCell"/>
</dbReference>
<feature type="domain" description="PAS" evidence="22">
    <location>
        <begin position="403"/>
        <end position="473"/>
    </location>
</feature>
<dbReference type="SUPFAM" id="SSF52172">
    <property type="entry name" value="CheY-like"/>
    <property type="match status" value="2"/>
</dbReference>
<dbReference type="PANTHER" id="PTHR45339">
    <property type="entry name" value="HYBRID SIGNAL TRANSDUCTION HISTIDINE KINASE J"/>
    <property type="match status" value="1"/>
</dbReference>
<dbReference type="SUPFAM" id="SSF47384">
    <property type="entry name" value="Homodimeric domain of signal transducing histidine kinase"/>
    <property type="match status" value="1"/>
</dbReference>
<dbReference type="InterPro" id="IPR011006">
    <property type="entry name" value="CheY-like_superfamily"/>
</dbReference>
<evidence type="ECO:0000256" key="11">
    <source>
        <dbReference type="ARBA" id="ARBA00022777"/>
    </source>
</evidence>
<evidence type="ECO:0000256" key="6">
    <source>
        <dbReference type="ARBA" id="ARBA00022490"/>
    </source>
</evidence>
<dbReference type="InterPro" id="IPR001610">
    <property type="entry name" value="PAC"/>
</dbReference>
<dbReference type="OrthoDB" id="9758705at2"/>
<dbReference type="InterPro" id="IPR003661">
    <property type="entry name" value="HisK_dim/P_dom"/>
</dbReference>
<dbReference type="STRING" id="1391654.AKJ09_00492"/>
<evidence type="ECO:0000256" key="10">
    <source>
        <dbReference type="ARBA" id="ARBA00022741"/>
    </source>
</evidence>
<dbReference type="InterPro" id="IPR008207">
    <property type="entry name" value="Sig_transdc_His_kin_Hpt_dom"/>
</dbReference>
<dbReference type="InterPro" id="IPR005467">
    <property type="entry name" value="His_kinase_dom"/>
</dbReference>
<keyword evidence="10" id="KW-0547">Nucleotide-binding</keyword>
<dbReference type="PATRIC" id="fig|1391654.3.peg.501"/>
<reference evidence="24 25" key="1">
    <citation type="submission" date="2015-08" db="EMBL/GenBank/DDBJ databases">
        <authorList>
            <person name="Babu N.S."/>
            <person name="Beckwith C.J."/>
            <person name="Beseler K.G."/>
            <person name="Brison A."/>
            <person name="Carone J.V."/>
            <person name="Caskin T.P."/>
            <person name="Diamond M."/>
            <person name="Durham M.E."/>
            <person name="Foxe J.M."/>
            <person name="Go M."/>
            <person name="Henderson B.A."/>
            <person name="Jones I.B."/>
            <person name="McGettigan J.A."/>
            <person name="Micheletti S.J."/>
            <person name="Nasrallah M.E."/>
            <person name="Ortiz D."/>
            <person name="Piller C.R."/>
            <person name="Privatt S.R."/>
            <person name="Schneider S.L."/>
            <person name="Sharp S."/>
            <person name="Smith T.C."/>
            <person name="Stanton J.D."/>
            <person name="Ullery H.E."/>
            <person name="Wilson R.J."/>
            <person name="Serrano M.G."/>
            <person name="Buck G."/>
            <person name="Lee V."/>
            <person name="Wang Y."/>
            <person name="Carvalho R."/>
            <person name="Voegtly L."/>
            <person name="Shi R."/>
            <person name="Duckworth R."/>
            <person name="Johnson A."/>
            <person name="Loviza R."/>
            <person name="Walstead R."/>
            <person name="Shah Z."/>
            <person name="Kiflezghi M."/>
            <person name="Wade K."/>
            <person name="Ball S.L."/>
            <person name="Bradley K.W."/>
            <person name="Asai D.J."/>
            <person name="Bowman C.A."/>
            <person name="Russell D.A."/>
            <person name="Pope W.H."/>
            <person name="Jacobs-Sera D."/>
            <person name="Hendrix R.W."/>
            <person name="Hatfull G.F."/>
        </authorList>
    </citation>
    <scope>NUCLEOTIDE SEQUENCE [LARGE SCALE GENOMIC DNA]</scope>
    <source>
        <strain evidence="24 25">DSM 27648</strain>
    </source>
</reference>
<dbReference type="FunFam" id="3.30.565.10:FF:000010">
    <property type="entry name" value="Sensor histidine kinase RcsC"/>
    <property type="match status" value="1"/>
</dbReference>
<feature type="modified residue" description="4-aspartylphosphate" evidence="18">
    <location>
        <position position="978"/>
    </location>
</feature>
<dbReference type="CDD" id="cd00082">
    <property type="entry name" value="HisKA"/>
    <property type="match status" value="1"/>
</dbReference>
<feature type="domain" description="PAC" evidence="23">
    <location>
        <begin position="606"/>
        <end position="660"/>
    </location>
</feature>
<dbReference type="Pfam" id="PF08447">
    <property type="entry name" value="PAS_3"/>
    <property type="match status" value="4"/>
</dbReference>
<evidence type="ECO:0000256" key="5">
    <source>
        <dbReference type="ARBA" id="ARBA00022475"/>
    </source>
</evidence>
<dbReference type="SMART" id="SM00091">
    <property type="entry name" value="PAS"/>
    <property type="match status" value="4"/>
</dbReference>
<feature type="domain" description="PAS" evidence="22">
    <location>
        <begin position="141"/>
        <end position="211"/>
    </location>
</feature>
<dbReference type="Gene3D" id="3.30.450.20">
    <property type="entry name" value="PAS domain"/>
    <property type="match status" value="5"/>
</dbReference>
<evidence type="ECO:0000256" key="16">
    <source>
        <dbReference type="ARBA" id="ARBA00064003"/>
    </source>
</evidence>
<dbReference type="SUPFAM" id="SSF55874">
    <property type="entry name" value="ATPase domain of HSP90 chaperone/DNA topoisomerase II/histidine kinase"/>
    <property type="match status" value="1"/>
</dbReference>
<dbReference type="EMBL" id="CP012333">
    <property type="protein sequence ID" value="AKU93828.1"/>
    <property type="molecule type" value="Genomic_DNA"/>
</dbReference>
<keyword evidence="14" id="KW-0902">Two-component regulatory system</keyword>
<dbReference type="GO" id="GO:0005524">
    <property type="term" value="F:ATP binding"/>
    <property type="evidence" value="ECO:0007669"/>
    <property type="project" value="UniProtKB-KW"/>
</dbReference>
<dbReference type="PROSITE" id="PS50113">
    <property type="entry name" value="PAC"/>
    <property type="match status" value="5"/>
</dbReference>
<evidence type="ECO:0000259" key="22">
    <source>
        <dbReference type="PROSITE" id="PS50112"/>
    </source>
</evidence>
<dbReference type="InterPro" id="IPR004358">
    <property type="entry name" value="Sig_transdc_His_kin-like_C"/>
</dbReference>
<dbReference type="Gene3D" id="1.10.287.130">
    <property type="match status" value="1"/>
</dbReference>
<comment type="subunit">
    <text evidence="16">At low DSF concentrations, interacts with RpfF.</text>
</comment>
<feature type="coiled-coil region" evidence="19">
    <location>
        <begin position="651"/>
        <end position="678"/>
    </location>
</feature>
<evidence type="ECO:0000256" key="7">
    <source>
        <dbReference type="ARBA" id="ARBA00022553"/>
    </source>
</evidence>
<gene>
    <name evidence="24" type="ORF">AKJ09_00492</name>
</gene>
<keyword evidence="8" id="KW-0808">Transferase</keyword>
<dbReference type="Pfam" id="PF02518">
    <property type="entry name" value="HATPase_c"/>
    <property type="match status" value="1"/>
</dbReference>
<evidence type="ECO:0000256" key="17">
    <source>
        <dbReference type="ARBA" id="ARBA00068150"/>
    </source>
</evidence>
<dbReference type="InterPro" id="IPR036097">
    <property type="entry name" value="HisK_dim/P_sf"/>
</dbReference>
<dbReference type="Pfam" id="PF13426">
    <property type="entry name" value="PAS_9"/>
    <property type="match status" value="1"/>
</dbReference>
<proteinExistence type="predicted"/>
<dbReference type="InterPro" id="IPR035965">
    <property type="entry name" value="PAS-like_dom_sf"/>
</dbReference>
<dbReference type="Proteomes" id="UP000064967">
    <property type="component" value="Chromosome"/>
</dbReference>
<name>A0A0K1PJW3_9BACT</name>
<evidence type="ECO:0000256" key="3">
    <source>
        <dbReference type="ARBA" id="ARBA00004651"/>
    </source>
</evidence>
<organism evidence="24 25">
    <name type="scientific">Labilithrix luteola</name>
    <dbReference type="NCBI Taxonomy" id="1391654"/>
    <lineage>
        <taxon>Bacteria</taxon>
        <taxon>Pseudomonadati</taxon>
        <taxon>Myxococcota</taxon>
        <taxon>Polyangia</taxon>
        <taxon>Polyangiales</taxon>
        <taxon>Labilitrichaceae</taxon>
        <taxon>Labilithrix</taxon>
    </lineage>
</organism>
<evidence type="ECO:0000259" key="20">
    <source>
        <dbReference type="PROSITE" id="PS50109"/>
    </source>
</evidence>
<feature type="domain" description="PAC" evidence="23">
    <location>
        <begin position="350"/>
        <end position="402"/>
    </location>
</feature>
<feature type="modified residue" description="4-aspartylphosphate" evidence="18">
    <location>
        <position position="1125"/>
    </location>
</feature>
<feature type="domain" description="Response regulatory" evidence="21">
    <location>
        <begin position="1076"/>
        <end position="1194"/>
    </location>
</feature>
<evidence type="ECO:0000313" key="24">
    <source>
        <dbReference type="EMBL" id="AKU93828.1"/>
    </source>
</evidence>
<keyword evidence="7 18" id="KW-0597">Phosphoprotein</keyword>
<evidence type="ECO:0000256" key="4">
    <source>
        <dbReference type="ARBA" id="ARBA00012438"/>
    </source>
</evidence>
<dbReference type="PROSITE" id="PS50110">
    <property type="entry name" value="RESPONSE_REGULATORY"/>
    <property type="match status" value="2"/>
</dbReference>
<dbReference type="SMART" id="SM00387">
    <property type="entry name" value="HATPase_c"/>
    <property type="match status" value="1"/>
</dbReference>
<evidence type="ECO:0000256" key="8">
    <source>
        <dbReference type="ARBA" id="ARBA00022679"/>
    </source>
</evidence>
<keyword evidence="9" id="KW-0812">Transmembrane</keyword>
<evidence type="ECO:0000256" key="18">
    <source>
        <dbReference type="PROSITE-ProRule" id="PRU00169"/>
    </source>
</evidence>
<dbReference type="InterPro" id="IPR013655">
    <property type="entry name" value="PAS_fold_3"/>
</dbReference>
<keyword evidence="12" id="KW-0067">ATP-binding</keyword>
<feature type="domain" description="PAC" evidence="23">
    <location>
        <begin position="77"/>
        <end position="129"/>
    </location>
</feature>
<dbReference type="CDD" id="cd16922">
    <property type="entry name" value="HATPase_EvgS-ArcB-TorS-like"/>
    <property type="match status" value="1"/>
</dbReference>
<dbReference type="SUPFAM" id="SSF47226">
    <property type="entry name" value="Histidine-containing phosphotransfer domain, HPT domain"/>
    <property type="match status" value="1"/>
</dbReference>
<dbReference type="SMART" id="SM00448">
    <property type="entry name" value="REC"/>
    <property type="match status" value="2"/>
</dbReference>
<dbReference type="Pfam" id="PF00072">
    <property type="entry name" value="Response_reg"/>
    <property type="match status" value="2"/>
</dbReference>
<evidence type="ECO:0000256" key="1">
    <source>
        <dbReference type="ARBA" id="ARBA00000085"/>
    </source>
</evidence>
<evidence type="ECO:0000256" key="9">
    <source>
        <dbReference type="ARBA" id="ARBA00022692"/>
    </source>
</evidence>
<feature type="domain" description="Histidine kinase" evidence="20">
    <location>
        <begin position="678"/>
        <end position="905"/>
    </location>
</feature>
<dbReference type="KEGG" id="llu:AKJ09_00492"/>
<dbReference type="GO" id="GO:0032991">
    <property type="term" value="C:protein-containing complex"/>
    <property type="evidence" value="ECO:0007669"/>
    <property type="project" value="UniProtKB-ARBA"/>
</dbReference>
<dbReference type="SUPFAM" id="SSF55785">
    <property type="entry name" value="PYP-like sensor domain (PAS domain)"/>
    <property type="match status" value="5"/>
</dbReference>
<dbReference type="PROSITE" id="PS50109">
    <property type="entry name" value="HIS_KIN"/>
    <property type="match status" value="1"/>
</dbReference>
<evidence type="ECO:0000256" key="14">
    <source>
        <dbReference type="ARBA" id="ARBA00023012"/>
    </source>
</evidence>
<keyword evidence="15" id="KW-0472">Membrane</keyword>
<evidence type="ECO:0000313" key="25">
    <source>
        <dbReference type="Proteomes" id="UP000064967"/>
    </source>
</evidence>
<dbReference type="InterPro" id="IPR001789">
    <property type="entry name" value="Sig_transdc_resp-reg_receiver"/>
</dbReference>
<feature type="domain" description="PAC" evidence="23">
    <location>
        <begin position="476"/>
        <end position="528"/>
    </location>
</feature>
<keyword evidence="25" id="KW-1185">Reference proteome</keyword>
<dbReference type="RefSeq" id="WP_146645516.1">
    <property type="nucleotide sequence ID" value="NZ_CP012333.1"/>
</dbReference>
<evidence type="ECO:0000256" key="12">
    <source>
        <dbReference type="ARBA" id="ARBA00022840"/>
    </source>
</evidence>
<keyword evidence="11" id="KW-0418">Kinase</keyword>
<dbReference type="PANTHER" id="PTHR45339:SF1">
    <property type="entry name" value="HYBRID SIGNAL TRANSDUCTION HISTIDINE KINASE J"/>
    <property type="match status" value="1"/>
</dbReference>
<dbReference type="InterPro" id="IPR036890">
    <property type="entry name" value="HATPase_C_sf"/>
</dbReference>
<keyword evidence="6" id="KW-0963">Cytoplasm</keyword>
<dbReference type="PRINTS" id="PR00344">
    <property type="entry name" value="BCTRLSENSOR"/>
</dbReference>
<dbReference type="Gene3D" id="3.40.50.2300">
    <property type="match status" value="2"/>
</dbReference>
<dbReference type="InterPro" id="IPR003594">
    <property type="entry name" value="HATPase_dom"/>
</dbReference>
<sequence>MGKQEECWQRIVEALPQVVWTTTTAGITDYFSPRMSAFTGLAADALLGWGWLEALHPDDRASSKESFARFIADGSEFRTEYRLRRFDGEYRWFSCHGTPLRDDTAEIVHWVGTSVDVTDHKLAEEDAKRRLETTQHRLRDREDRFRATFENAAVGMAVSGPGGRFVECNQKLCDILGYSHDEIIGRRFTEFGVPDEQTLELERHAAFLRGELTTFSRDKRYIRKDGTILWASVSVSALGRDEDGKPSDVLAILQDISARKALEEDLQRTKDLLELGVRGSKVAIFDFDMPDGNIVTARQTMVNVWETLGYDPASTPVEFVPGAILAIHPDDLGRVQAAIHEYLASGKGDFEAEYRCKHRDGSVVWRIARGMAFWAPDGTPTRFIGSFFDVTDRKRIEERLRESEQRWRNLADTLPQFVFTTGPDGLVDYFSSRTMEYTGQPMSELVGAKWASFIHPDDIGYTTKAWQEAVEQRRPHEIQHRIRRRDGEYRWFTTRAEVIRDTTGRVYKWYGTCTDVTNFKALESELRHANERLDLAIRSSNLSIWEYDIPDGNIAHARETLTNVWESLGYDPADAPPAVAMVIHPDDRARVEDEIRAYLAGEIATFETEHRIRHRDGFYRWTLGRGVAFRDPADDAKVIRFVGTGVDITDIKRIEEDLHRARESAEAANRAKDEFLANVSHEIRTPMNAILGMTELALDSARTEQQKQLLSTVKSAARNLLGIINDLLDFSKIAAGKLALDEVDFWVRAEIGDTLRALAARAHRKGLELICHVHPDVPDALYGDAGRVRQVLMNLVGNAIKFTAQGEVVVEVAIDPERSSTDPRKDVVSLSFEIRDTGIGIAQDKQVAIFRAFEQADASTTRRYGGTGLGLTISAQIAALMGGVITVESELGRGSTFTFTARFARSQQTEQPSMASPRILEGLEVLIIDDNETNRGILLEWFKNWRMQPTAVGDAKAAFRELSQGEKRGRPYSLVLLDGRLPDVDGITLAEQIAAQYGSSKRLILLSSDDNPLLAARAKEVGIRAYLLKPTQQSALLETIWVVMSTTTRKAAGGLVSEGESKDAAAGSQVVSTPLRILVAEDNELNAALLETLLRKRGHRAQFAEDGSVALKRAQESKFDLVLLDLHMPEMDGFEVVRAIRERERSTGKHLPIIALTARSSNRDRDRCLAAGMDDFLPKPIEAEALWAALARITTQFSPTTARESRLLDPRAILRACAGDPDVFDRLREVFRKALPNHLARVRAPLLEHDLPRLAEAAHKLYGTLGAFSTIAGALALTVEDAAKREDSERCSDLVDQLDAMCAELLEDTRGLTMDDLRL</sequence>
<feature type="domain" description="Response regulatory" evidence="21">
    <location>
        <begin position="924"/>
        <end position="1044"/>
    </location>
</feature>
<dbReference type="Pfam" id="PF00512">
    <property type="entry name" value="HisKA"/>
    <property type="match status" value="1"/>
</dbReference>
<evidence type="ECO:0000256" key="15">
    <source>
        <dbReference type="ARBA" id="ARBA00023136"/>
    </source>
</evidence>
<dbReference type="FunFam" id="1.10.287.130:FF:000002">
    <property type="entry name" value="Two-component osmosensing histidine kinase"/>
    <property type="match status" value="1"/>
</dbReference>
<comment type="catalytic activity">
    <reaction evidence="1">
        <text>ATP + protein L-histidine = ADP + protein N-phospho-L-histidine.</text>
        <dbReference type="EC" id="2.7.13.3"/>
    </reaction>
</comment>
<dbReference type="CDD" id="cd00130">
    <property type="entry name" value="PAS"/>
    <property type="match status" value="5"/>
</dbReference>
<dbReference type="PROSITE" id="PS50112">
    <property type="entry name" value="PAS"/>
    <property type="match status" value="3"/>
</dbReference>
<keyword evidence="19" id="KW-0175">Coiled coil</keyword>
<evidence type="ECO:0000256" key="13">
    <source>
        <dbReference type="ARBA" id="ARBA00022989"/>
    </source>
</evidence>
<dbReference type="EC" id="2.7.13.3" evidence="4"/>
<dbReference type="InterPro" id="IPR000700">
    <property type="entry name" value="PAS-assoc_C"/>
</dbReference>
<comment type="subcellular location">
    <subcellularLocation>
        <location evidence="3">Cell membrane</location>
        <topology evidence="3">Multi-pass membrane protein</topology>
    </subcellularLocation>
    <subcellularLocation>
        <location evidence="2">Cytoplasm</location>
    </subcellularLocation>
</comment>
<dbReference type="InterPro" id="IPR036641">
    <property type="entry name" value="HPT_dom_sf"/>
</dbReference>
<evidence type="ECO:0000259" key="21">
    <source>
        <dbReference type="PROSITE" id="PS50110"/>
    </source>
</evidence>